<dbReference type="PROSITE" id="PS51352">
    <property type="entry name" value="THIOREDOXIN_2"/>
    <property type="match status" value="1"/>
</dbReference>
<dbReference type="InterPro" id="IPR013766">
    <property type="entry name" value="Thioredoxin_domain"/>
</dbReference>
<evidence type="ECO:0000256" key="6">
    <source>
        <dbReference type="SAM" id="SignalP"/>
    </source>
</evidence>
<feature type="region of interest" description="Disordered" evidence="5">
    <location>
        <begin position="28"/>
        <end position="53"/>
    </location>
</feature>
<sequence>MLRRPITVAPLLVVVLVLTSGCGGPSSSAAFTGTRVDPPFTASSTPLTDEDGQPFSLHDDLDTRLTLVFFGYTHCPDICPTVLASVASALQRLDPDERAQVKLEFVTSDPERDSPAVMRRYLDHFDESFAGLTGSLTDIAEVAKSLGVFVDVGSADPDGRVDPNSHGTYVIGLDRDGTAPVFWGQETSPHEFATDFATLLG</sequence>
<feature type="signal peptide" evidence="6">
    <location>
        <begin position="1"/>
        <end position="29"/>
    </location>
</feature>
<dbReference type="InterPro" id="IPR003782">
    <property type="entry name" value="SCO1/SenC"/>
</dbReference>
<dbReference type="EMBL" id="JADKPO010000011">
    <property type="protein sequence ID" value="MBF4768130.1"/>
    <property type="molecule type" value="Genomic_DNA"/>
</dbReference>
<organism evidence="8 9">
    <name type="scientific">Nocardioides agariphilus</name>
    <dbReference type="NCBI Taxonomy" id="433664"/>
    <lineage>
        <taxon>Bacteria</taxon>
        <taxon>Bacillati</taxon>
        <taxon>Actinomycetota</taxon>
        <taxon>Actinomycetes</taxon>
        <taxon>Propionibacteriales</taxon>
        <taxon>Nocardioidaceae</taxon>
        <taxon>Nocardioides</taxon>
    </lineage>
</organism>
<feature type="binding site" evidence="3">
    <location>
        <position position="79"/>
    </location>
    <ligand>
        <name>Cu cation</name>
        <dbReference type="ChEBI" id="CHEBI:23378"/>
    </ligand>
</feature>
<feature type="chain" id="PRO_5037987478" evidence="6">
    <location>
        <begin position="30"/>
        <end position="201"/>
    </location>
</feature>
<reference evidence="8" key="1">
    <citation type="submission" date="2020-11" db="EMBL/GenBank/DDBJ databases">
        <title>Nocardioides cynanchi sp. nov., isolated from soil of rhizosphere of Cynanchum wilfordii.</title>
        <authorList>
            <person name="Lee J.-S."/>
            <person name="Suh M.K."/>
            <person name="Kim J.-S."/>
        </authorList>
    </citation>
    <scope>NUCLEOTIDE SEQUENCE</scope>
    <source>
        <strain evidence="8">KCTC 19276</strain>
    </source>
</reference>
<dbReference type="Gene3D" id="3.40.30.10">
    <property type="entry name" value="Glutaredoxin"/>
    <property type="match status" value="1"/>
</dbReference>
<comment type="caution">
    <text evidence="8">The sequence shown here is derived from an EMBL/GenBank/DDBJ whole genome shotgun (WGS) entry which is preliminary data.</text>
</comment>
<dbReference type="PROSITE" id="PS51257">
    <property type="entry name" value="PROKAR_LIPOPROTEIN"/>
    <property type="match status" value="1"/>
</dbReference>
<accession>A0A930VQK3</accession>
<keyword evidence="6" id="KW-0732">Signal</keyword>
<dbReference type="GO" id="GO:0046872">
    <property type="term" value="F:metal ion binding"/>
    <property type="evidence" value="ECO:0007669"/>
    <property type="project" value="UniProtKB-KW"/>
</dbReference>
<feature type="domain" description="Thioredoxin" evidence="7">
    <location>
        <begin position="36"/>
        <end position="201"/>
    </location>
</feature>
<name>A0A930VQK3_9ACTN</name>
<dbReference type="SUPFAM" id="SSF52833">
    <property type="entry name" value="Thioredoxin-like"/>
    <property type="match status" value="1"/>
</dbReference>
<keyword evidence="3" id="KW-0479">Metal-binding</keyword>
<proteinExistence type="inferred from homology"/>
<feature type="disulfide bond" description="Redox-active" evidence="4">
    <location>
        <begin position="75"/>
        <end position="79"/>
    </location>
</feature>
<feature type="binding site" evidence="3">
    <location>
        <position position="75"/>
    </location>
    <ligand>
        <name>Cu cation</name>
        <dbReference type="ChEBI" id="CHEBI:23378"/>
    </ligand>
</feature>
<dbReference type="InterPro" id="IPR036249">
    <property type="entry name" value="Thioredoxin-like_sf"/>
</dbReference>
<evidence type="ECO:0000259" key="7">
    <source>
        <dbReference type="PROSITE" id="PS51352"/>
    </source>
</evidence>
<keyword evidence="9" id="KW-1185">Reference proteome</keyword>
<evidence type="ECO:0000313" key="8">
    <source>
        <dbReference type="EMBL" id="MBF4768130.1"/>
    </source>
</evidence>
<evidence type="ECO:0000313" key="9">
    <source>
        <dbReference type="Proteomes" id="UP000660668"/>
    </source>
</evidence>
<evidence type="ECO:0000256" key="5">
    <source>
        <dbReference type="SAM" id="MobiDB-lite"/>
    </source>
</evidence>
<dbReference type="PANTHER" id="PTHR12151:SF25">
    <property type="entry name" value="LINALOOL DEHYDRATASE_ISOMERASE DOMAIN-CONTAINING PROTEIN"/>
    <property type="match status" value="1"/>
</dbReference>
<dbReference type="Proteomes" id="UP000660668">
    <property type="component" value="Unassembled WGS sequence"/>
</dbReference>
<evidence type="ECO:0000256" key="2">
    <source>
        <dbReference type="ARBA" id="ARBA00023008"/>
    </source>
</evidence>
<keyword evidence="4" id="KW-1015">Disulfide bond</keyword>
<keyword evidence="2 3" id="KW-0186">Copper</keyword>
<feature type="binding site" evidence="3">
    <location>
        <position position="166"/>
    </location>
    <ligand>
        <name>Cu cation</name>
        <dbReference type="ChEBI" id="CHEBI:23378"/>
    </ligand>
</feature>
<dbReference type="Pfam" id="PF02630">
    <property type="entry name" value="SCO1-SenC"/>
    <property type="match status" value="1"/>
</dbReference>
<protein>
    <submittedName>
        <fullName evidence="8">SCO family protein</fullName>
    </submittedName>
</protein>
<comment type="similarity">
    <text evidence="1">Belongs to the SCO1/2 family.</text>
</comment>
<dbReference type="RefSeq" id="WP_194696316.1">
    <property type="nucleotide sequence ID" value="NZ_JADKPO010000011.1"/>
</dbReference>
<dbReference type="CDD" id="cd02968">
    <property type="entry name" value="SCO"/>
    <property type="match status" value="1"/>
</dbReference>
<evidence type="ECO:0000256" key="1">
    <source>
        <dbReference type="ARBA" id="ARBA00010996"/>
    </source>
</evidence>
<evidence type="ECO:0000256" key="3">
    <source>
        <dbReference type="PIRSR" id="PIRSR603782-1"/>
    </source>
</evidence>
<dbReference type="AlphaFoldDB" id="A0A930VQK3"/>
<dbReference type="PANTHER" id="PTHR12151">
    <property type="entry name" value="ELECTRON TRANSPORT PROTIN SCO1/SENC FAMILY MEMBER"/>
    <property type="match status" value="1"/>
</dbReference>
<gene>
    <name evidence="8" type="ORF">ISU10_10155</name>
</gene>
<evidence type="ECO:0000256" key="4">
    <source>
        <dbReference type="PIRSR" id="PIRSR603782-2"/>
    </source>
</evidence>